<dbReference type="RefSeq" id="WP_345419860.1">
    <property type="nucleotide sequence ID" value="NZ_AP031496.1"/>
</dbReference>
<dbReference type="EMBL" id="BAABLX010000009">
    <property type="protein sequence ID" value="GAA4938863.1"/>
    <property type="molecule type" value="Genomic_DNA"/>
</dbReference>
<dbReference type="Proteomes" id="UP001409585">
    <property type="component" value="Unassembled WGS sequence"/>
</dbReference>
<dbReference type="AlphaFoldDB" id="A0AAV3U162"/>
<sequence length="194" mass="21466">MNTLLTSAERAKLTVQCSNMLNWSDGGHWQGAGPAPNCHVKERATSTSSHTYNFPTDESASRWNSDCEAAIRQVGHLATGALTVGTTMATSGFGGIAVASLLAITKDEIQARIPYPRMERGWSYKVQFTYEFRYSPIPGFPKGLVQTIETESRNHVREIVDQTHRVLKYHLDQLPDGLARLLATKPASHTESDY</sequence>
<accession>A0AAV3U162</accession>
<name>A0AAV3U162_9ALTE</name>
<protein>
    <submittedName>
        <fullName evidence="1">Uncharacterized protein</fullName>
    </submittedName>
</protein>
<proteinExistence type="predicted"/>
<reference evidence="2" key="1">
    <citation type="journal article" date="2019" name="Int. J. Syst. Evol. Microbiol.">
        <title>The Global Catalogue of Microorganisms (GCM) 10K type strain sequencing project: providing services to taxonomists for standard genome sequencing and annotation.</title>
        <authorList>
            <consortium name="The Broad Institute Genomics Platform"/>
            <consortium name="The Broad Institute Genome Sequencing Center for Infectious Disease"/>
            <person name="Wu L."/>
            <person name="Ma J."/>
        </authorList>
    </citation>
    <scope>NUCLEOTIDE SEQUENCE [LARGE SCALE GENOMIC DNA]</scope>
    <source>
        <strain evidence="2">JCM 19134</strain>
    </source>
</reference>
<keyword evidence="2" id="KW-1185">Reference proteome</keyword>
<organism evidence="1 2">
    <name type="scientific">Halioxenophilus aromaticivorans</name>
    <dbReference type="NCBI Taxonomy" id="1306992"/>
    <lineage>
        <taxon>Bacteria</taxon>
        <taxon>Pseudomonadati</taxon>
        <taxon>Pseudomonadota</taxon>
        <taxon>Gammaproteobacteria</taxon>
        <taxon>Alteromonadales</taxon>
        <taxon>Alteromonadaceae</taxon>
        <taxon>Halioxenophilus</taxon>
    </lineage>
</organism>
<comment type="caution">
    <text evidence="1">The sequence shown here is derived from an EMBL/GenBank/DDBJ whole genome shotgun (WGS) entry which is preliminary data.</text>
</comment>
<evidence type="ECO:0000313" key="1">
    <source>
        <dbReference type="EMBL" id="GAA4938863.1"/>
    </source>
</evidence>
<evidence type="ECO:0000313" key="2">
    <source>
        <dbReference type="Proteomes" id="UP001409585"/>
    </source>
</evidence>
<gene>
    <name evidence="1" type="ORF">GCM10025791_16210</name>
</gene>